<evidence type="ECO:0000256" key="1">
    <source>
        <dbReference type="SAM" id="SignalP"/>
    </source>
</evidence>
<keyword evidence="1" id="KW-0732">Signal</keyword>
<reference evidence="2" key="1">
    <citation type="submission" date="2023-05" db="EMBL/GenBank/DDBJ databases">
        <title>Mariniplasma microaerophilum sp. nov., a novel anaerobic mollicute isolated from terrestrial mud volcano, Taman Peninsula, Russia.</title>
        <authorList>
            <person name="Khomyakova M.A."/>
            <person name="Merkel A.Y."/>
            <person name="Slobodkin A.I."/>
        </authorList>
    </citation>
    <scope>NUCLEOTIDE SEQUENCE</scope>
    <source>
        <strain evidence="2">M4Ah</strain>
    </source>
</reference>
<gene>
    <name evidence="2" type="ORF">QJ521_00240</name>
</gene>
<organism evidence="2 3">
    <name type="scientific">Peloplasma aerotolerans</name>
    <dbReference type="NCBI Taxonomy" id="3044389"/>
    <lineage>
        <taxon>Bacteria</taxon>
        <taxon>Bacillati</taxon>
        <taxon>Mycoplasmatota</taxon>
        <taxon>Mollicutes</taxon>
        <taxon>Acholeplasmatales</taxon>
        <taxon>Acholeplasmataceae</taxon>
        <taxon>Peloplasma</taxon>
    </lineage>
</organism>
<dbReference type="RefSeq" id="WP_282838357.1">
    <property type="nucleotide sequence ID" value="NZ_JASCXW010000001.1"/>
</dbReference>
<evidence type="ECO:0000313" key="2">
    <source>
        <dbReference type="EMBL" id="MDI6451977.1"/>
    </source>
</evidence>
<proteinExistence type="predicted"/>
<name>A0AAW6U607_9MOLU</name>
<dbReference type="AlphaFoldDB" id="A0AAW6U607"/>
<keyword evidence="3" id="KW-1185">Reference proteome</keyword>
<accession>A0AAW6U607</accession>
<dbReference type="Proteomes" id="UP001431532">
    <property type="component" value="Unassembled WGS sequence"/>
</dbReference>
<evidence type="ECO:0000313" key="3">
    <source>
        <dbReference type="Proteomes" id="UP001431532"/>
    </source>
</evidence>
<feature type="chain" id="PRO_5043767643" description="DUF3108 domain-containing protein" evidence="1">
    <location>
        <begin position="24"/>
        <end position="208"/>
    </location>
</feature>
<sequence>MKKLLFTVLCLMMVYLIPNTSYGGTNYQSYEHIVVANGKLLEDFTSKDYTAYYKNVDKRQFSGWKVYKVHSNAKATYVSETLFSYYNDGYTPIDYKYKLDRKVNTKLGISASGTIGIKNQKGAAAFKNNLDASLKLSADYTRTSEDKETYEISLKVDPGTQVDLYVYGEAKVTNGVAARYLFWIRTERGGFELFLITTQYQRLEKKRI</sequence>
<feature type="signal peptide" evidence="1">
    <location>
        <begin position="1"/>
        <end position="23"/>
    </location>
</feature>
<dbReference type="EMBL" id="JASCXW010000001">
    <property type="protein sequence ID" value="MDI6451977.1"/>
    <property type="molecule type" value="Genomic_DNA"/>
</dbReference>
<evidence type="ECO:0008006" key="4">
    <source>
        <dbReference type="Google" id="ProtNLM"/>
    </source>
</evidence>
<comment type="caution">
    <text evidence="2">The sequence shown here is derived from an EMBL/GenBank/DDBJ whole genome shotgun (WGS) entry which is preliminary data.</text>
</comment>
<protein>
    <recommendedName>
        <fullName evidence="4">DUF3108 domain-containing protein</fullName>
    </recommendedName>
</protein>